<dbReference type="EC" id="1.2.1.16" evidence="5"/>
<name>A0ABT6L246_9MYCO</name>
<evidence type="ECO:0000313" key="5">
    <source>
        <dbReference type="EMBL" id="MDH6197023.1"/>
    </source>
</evidence>
<dbReference type="Pfam" id="PF00171">
    <property type="entry name" value="Aldedh"/>
    <property type="match status" value="1"/>
</dbReference>
<dbReference type="InterPro" id="IPR015590">
    <property type="entry name" value="Aldehyde_DH_dom"/>
</dbReference>
<dbReference type="GO" id="GO:0036243">
    <property type="term" value="F:succinate-semialdehyde dehydrogenase (NADP+) activity"/>
    <property type="evidence" value="ECO:0007669"/>
    <property type="project" value="UniProtKB-EC"/>
</dbReference>
<comment type="similarity">
    <text evidence="1">Belongs to the aldehyde dehydrogenase family.</text>
</comment>
<reference evidence="5 6" key="1">
    <citation type="submission" date="2023-04" db="EMBL/GenBank/DDBJ databases">
        <title>Forest soil microbial communities from Buena Vista Peninsula, Colon Province, Panama.</title>
        <authorList>
            <person name="Bouskill N."/>
        </authorList>
    </citation>
    <scope>NUCLEOTIDE SEQUENCE [LARGE SCALE GENOMIC DNA]</scope>
    <source>
        <strain evidence="5 6">AC80</strain>
    </source>
</reference>
<dbReference type="EMBL" id="JARXVE010000005">
    <property type="protein sequence ID" value="MDH6197023.1"/>
    <property type="molecule type" value="Genomic_DNA"/>
</dbReference>
<evidence type="ECO:0000259" key="4">
    <source>
        <dbReference type="Pfam" id="PF00171"/>
    </source>
</evidence>
<keyword evidence="3 5" id="KW-0560">Oxidoreductase</keyword>
<dbReference type="PANTHER" id="PTHR43217:SF2">
    <property type="entry name" value="SUCCINATE-SEMIALDEHYDE DEHYDROGENASE [NADP(+)]"/>
    <property type="match status" value="1"/>
</dbReference>
<feature type="domain" description="Aldehyde dehydrogenase" evidence="4">
    <location>
        <begin position="4"/>
        <end position="443"/>
    </location>
</feature>
<dbReference type="InterPro" id="IPR016162">
    <property type="entry name" value="Ald_DH_N"/>
</dbReference>
<dbReference type="InterPro" id="IPR016161">
    <property type="entry name" value="Ald_DH/histidinol_DH"/>
</dbReference>
<dbReference type="InterPro" id="IPR047110">
    <property type="entry name" value="GABD/Sad-like"/>
</dbReference>
<dbReference type="CDD" id="cd07100">
    <property type="entry name" value="ALDH_SSADH1_GabD1"/>
    <property type="match status" value="1"/>
</dbReference>
<dbReference type="PANTHER" id="PTHR43217">
    <property type="entry name" value="SUCCINATE SEMIALDEHYDE DEHYDROGENASE [NAD(P)+] SAD"/>
    <property type="match status" value="1"/>
</dbReference>
<keyword evidence="2" id="KW-0521">NADP</keyword>
<gene>
    <name evidence="5" type="ORF">M2272_003676</name>
</gene>
<comment type="caution">
    <text evidence="5">The sequence shown here is derived from an EMBL/GenBank/DDBJ whole genome shotgun (WGS) entry which is preliminary data.</text>
</comment>
<dbReference type="InterPro" id="IPR016160">
    <property type="entry name" value="Ald_DH_CS_CYS"/>
</dbReference>
<proteinExistence type="inferred from homology"/>
<evidence type="ECO:0000313" key="6">
    <source>
        <dbReference type="Proteomes" id="UP001160130"/>
    </source>
</evidence>
<dbReference type="Gene3D" id="3.40.309.10">
    <property type="entry name" value="Aldehyde Dehydrogenase, Chain A, domain 2"/>
    <property type="match status" value="1"/>
</dbReference>
<organism evidence="5 6">
    <name type="scientific">Mycolicibacterium frederiksbergense</name>
    <dbReference type="NCBI Taxonomy" id="117567"/>
    <lineage>
        <taxon>Bacteria</taxon>
        <taxon>Bacillati</taxon>
        <taxon>Actinomycetota</taxon>
        <taxon>Actinomycetes</taxon>
        <taxon>Mycobacteriales</taxon>
        <taxon>Mycobacteriaceae</taxon>
        <taxon>Mycolicibacterium</taxon>
    </lineage>
</organism>
<dbReference type="RefSeq" id="WP_280833607.1">
    <property type="nucleotide sequence ID" value="NZ_JARXVE010000005.1"/>
</dbReference>
<dbReference type="EC" id="1.2.1.79" evidence="5"/>
<accession>A0ABT6L246</accession>
<dbReference type="InterPro" id="IPR044148">
    <property type="entry name" value="ALDH_GabD1-like"/>
</dbReference>
<sequence>MSLYTVTDPATGEVVRTYPTAIDAEIDGALANAVTAGRTWARATTVAERAALIRRVAELHAERAAELGAIIVREMGKPLEDAIGEVKFSASIYEYYADNAEAILRDQPIELLDGTGDALITNSPYGVLLGIMPWNFPAYQVARFAGPNLCVGNTILLKHAPQCPESAAAIQQIFDDAGFPAGAYVNIYASNEQVARLIEDPRVAGVSLTGSERAGAAVAEIAGRNLKKVVLELGGSDPFILLSTDDLDDTVAKAAAARLDNTGQACNAAKRFIVADDLYEPFLEKFTAAVLAAGEDITPLSSVLAAERLQAQVDSAVEQGATLASAGKRNGAFFPTGVLTNVKPDNDVYYQELFGPIAMVFKAGSEDEALALANDTPFGLGSYVFTTDAEQAKRVAAKIDAGMVFINGVQADGVELPFGGIKRSGFGRELGTLGIGEFVNKKLIRTVA</sequence>
<dbReference type="SUPFAM" id="SSF53720">
    <property type="entry name" value="ALDH-like"/>
    <property type="match status" value="1"/>
</dbReference>
<dbReference type="PROSITE" id="PS00070">
    <property type="entry name" value="ALDEHYDE_DEHYDR_CYS"/>
    <property type="match status" value="1"/>
</dbReference>
<dbReference type="GO" id="GO:0102810">
    <property type="term" value="F:glutarate-semialdehyde dehydrogenase (NADP+) activity"/>
    <property type="evidence" value="ECO:0007669"/>
    <property type="project" value="UniProtKB-EC"/>
</dbReference>
<keyword evidence="6" id="KW-1185">Reference proteome</keyword>
<evidence type="ECO:0000256" key="1">
    <source>
        <dbReference type="ARBA" id="ARBA00009986"/>
    </source>
</evidence>
<dbReference type="InterPro" id="IPR016163">
    <property type="entry name" value="Ald_DH_C"/>
</dbReference>
<dbReference type="Gene3D" id="3.40.605.10">
    <property type="entry name" value="Aldehyde Dehydrogenase, Chain A, domain 1"/>
    <property type="match status" value="1"/>
</dbReference>
<dbReference type="Proteomes" id="UP001160130">
    <property type="component" value="Unassembled WGS sequence"/>
</dbReference>
<protein>
    <submittedName>
        <fullName evidence="5">Succinate-semialdehyde dehydrogenase/glutarate-semialdehyde dehydrogenase</fullName>
        <ecNumber evidence="5">1.2.1.16</ecNumber>
        <ecNumber evidence="5">1.2.1.20</ecNumber>
        <ecNumber evidence="5">1.2.1.79</ecNumber>
    </submittedName>
</protein>
<evidence type="ECO:0000256" key="2">
    <source>
        <dbReference type="ARBA" id="ARBA00022857"/>
    </source>
</evidence>
<dbReference type="EC" id="1.2.1.20" evidence="5"/>
<evidence type="ECO:0000256" key="3">
    <source>
        <dbReference type="ARBA" id="ARBA00023002"/>
    </source>
</evidence>